<evidence type="ECO:0000313" key="1">
    <source>
        <dbReference type="EMBL" id="MEJ5975710.1"/>
    </source>
</evidence>
<dbReference type="InterPro" id="IPR016155">
    <property type="entry name" value="Mopterin_synth/thiamin_S_b"/>
</dbReference>
<keyword evidence="2" id="KW-1185">Reference proteome</keyword>
<dbReference type="RefSeq" id="WP_339585642.1">
    <property type="nucleotide sequence ID" value="NZ_JBBHJZ010000001.1"/>
</dbReference>
<organism evidence="1 2">
    <name type="scientific">Novosphingobium anseongense</name>
    <dbReference type="NCBI Taxonomy" id="3133436"/>
    <lineage>
        <taxon>Bacteria</taxon>
        <taxon>Pseudomonadati</taxon>
        <taxon>Pseudomonadota</taxon>
        <taxon>Alphaproteobacteria</taxon>
        <taxon>Sphingomonadales</taxon>
        <taxon>Sphingomonadaceae</taxon>
        <taxon>Novosphingobium</taxon>
    </lineage>
</organism>
<proteinExistence type="predicted"/>
<reference evidence="1 2" key="1">
    <citation type="submission" date="2024-03" db="EMBL/GenBank/DDBJ databases">
        <authorList>
            <person name="Jo J.-H."/>
        </authorList>
    </citation>
    <scope>NUCLEOTIDE SEQUENCE [LARGE SCALE GENOMIC DNA]</scope>
    <source>
        <strain evidence="1 2">PS1R-30</strain>
    </source>
</reference>
<evidence type="ECO:0008006" key="3">
    <source>
        <dbReference type="Google" id="ProtNLM"/>
    </source>
</evidence>
<dbReference type="Proteomes" id="UP001361239">
    <property type="component" value="Unassembled WGS sequence"/>
</dbReference>
<comment type="caution">
    <text evidence="1">The sequence shown here is derived from an EMBL/GenBank/DDBJ whole genome shotgun (WGS) entry which is preliminary data.</text>
</comment>
<sequence length="80" mass="8531">MRIVVMPPFDREFFGGEGVLEIEAPTLLALVDRLGDLAPDFADQAEARAAFAVDGVFAPDWTRSLAGAEDVVLLQRVAGG</sequence>
<dbReference type="EMBL" id="JBBHJZ010000001">
    <property type="protein sequence ID" value="MEJ5975710.1"/>
    <property type="molecule type" value="Genomic_DNA"/>
</dbReference>
<name>A0ABU8RRK7_9SPHN</name>
<protein>
    <recommendedName>
        <fullName evidence="3">Thiamine biosynthesis protein ThiS</fullName>
    </recommendedName>
</protein>
<accession>A0ABU8RRK7</accession>
<dbReference type="SUPFAM" id="SSF54285">
    <property type="entry name" value="MoaD/ThiS"/>
    <property type="match status" value="1"/>
</dbReference>
<gene>
    <name evidence="1" type="ORF">WG901_03625</name>
</gene>
<evidence type="ECO:0000313" key="2">
    <source>
        <dbReference type="Proteomes" id="UP001361239"/>
    </source>
</evidence>